<comment type="caution">
    <text evidence="5">The sequence shown here is derived from an EMBL/GenBank/DDBJ whole genome shotgun (WGS) entry which is preliminary data.</text>
</comment>
<dbReference type="EMBL" id="JACKTY010000031">
    <property type="protein sequence ID" value="MCV7227923.1"/>
    <property type="molecule type" value="Genomic_DNA"/>
</dbReference>
<comment type="cofactor">
    <cofactor evidence="1">
        <name>pyridoxal 5'-phosphate</name>
        <dbReference type="ChEBI" id="CHEBI:597326"/>
    </cofactor>
</comment>
<keyword evidence="6" id="KW-1185">Reference proteome</keyword>
<reference evidence="5 6" key="1">
    <citation type="journal article" date="2022" name="BMC Genomics">
        <title>Comparative genome analysis of mycobacteria focusing on tRNA and non-coding RNA.</title>
        <authorList>
            <person name="Behra P.R.K."/>
            <person name="Pettersson B.M.F."/>
            <person name="Ramesh M."/>
            <person name="Das S."/>
            <person name="Dasgupta S."/>
            <person name="Kirsebom L.A."/>
        </authorList>
    </citation>
    <scope>NUCLEOTIDE SEQUENCE [LARGE SCALE GENOMIC DNA]</scope>
    <source>
        <strain evidence="5 6">DSM 44078</strain>
    </source>
</reference>
<dbReference type="Gene3D" id="3.40.640.10">
    <property type="entry name" value="Type I PLP-dependent aspartate aminotransferase-like (Major domain)"/>
    <property type="match status" value="1"/>
</dbReference>
<evidence type="ECO:0000256" key="2">
    <source>
        <dbReference type="ARBA" id="ARBA00006966"/>
    </source>
</evidence>
<keyword evidence="3" id="KW-0663">Pyridoxal phosphate</keyword>
<dbReference type="SUPFAM" id="SSF53383">
    <property type="entry name" value="PLP-dependent transferases"/>
    <property type="match status" value="1"/>
</dbReference>
<evidence type="ECO:0000256" key="3">
    <source>
        <dbReference type="ARBA" id="ARBA00022898"/>
    </source>
</evidence>
<dbReference type="Pfam" id="PF01212">
    <property type="entry name" value="Beta_elim_lyase"/>
    <property type="match status" value="1"/>
</dbReference>
<dbReference type="InterPro" id="IPR001597">
    <property type="entry name" value="ArAA_b-elim_lyase/Thr_aldolase"/>
</dbReference>
<gene>
    <name evidence="5" type="ORF">H7J73_18055</name>
</gene>
<name>A0ABT3CEM0_9MYCO</name>
<dbReference type="CDD" id="cd06502">
    <property type="entry name" value="TA_like"/>
    <property type="match status" value="1"/>
</dbReference>
<dbReference type="PANTHER" id="PTHR48097">
    <property type="entry name" value="L-THREONINE ALDOLASE-RELATED"/>
    <property type="match status" value="1"/>
</dbReference>
<evidence type="ECO:0000259" key="4">
    <source>
        <dbReference type="Pfam" id="PF01212"/>
    </source>
</evidence>
<dbReference type="Proteomes" id="UP001526201">
    <property type="component" value="Unassembled WGS sequence"/>
</dbReference>
<feature type="domain" description="Aromatic amino acid beta-eliminating lyase/threonine aldolase" evidence="4">
    <location>
        <begin position="12"/>
        <end position="295"/>
    </location>
</feature>
<proteinExistence type="inferred from homology"/>
<dbReference type="Gene3D" id="3.90.1150.10">
    <property type="entry name" value="Aspartate Aminotransferase, domain 1"/>
    <property type="match status" value="1"/>
</dbReference>
<evidence type="ECO:0000256" key="1">
    <source>
        <dbReference type="ARBA" id="ARBA00001933"/>
    </source>
</evidence>
<accession>A0ABT3CEM0</accession>
<protein>
    <submittedName>
        <fullName evidence="5">Low specificity L-threonine aldolase</fullName>
    </submittedName>
</protein>
<evidence type="ECO:0000313" key="5">
    <source>
        <dbReference type="EMBL" id="MCV7227923.1"/>
    </source>
</evidence>
<organism evidence="5 6">
    <name type="scientific">Mycolicibacterium komossense</name>
    <dbReference type="NCBI Taxonomy" id="1779"/>
    <lineage>
        <taxon>Bacteria</taxon>
        <taxon>Bacillati</taxon>
        <taxon>Actinomycetota</taxon>
        <taxon>Actinomycetes</taxon>
        <taxon>Mycobacteriales</taxon>
        <taxon>Mycobacteriaceae</taxon>
        <taxon>Mycolicibacterium</taxon>
    </lineage>
</organism>
<dbReference type="InterPro" id="IPR015424">
    <property type="entry name" value="PyrdxlP-dep_Trfase"/>
</dbReference>
<comment type="similarity">
    <text evidence="2">Belongs to the threonine aldolase family.</text>
</comment>
<evidence type="ECO:0000313" key="6">
    <source>
        <dbReference type="Proteomes" id="UP001526201"/>
    </source>
</evidence>
<dbReference type="InterPro" id="IPR015422">
    <property type="entry name" value="PyrdxlP-dep_Trfase_small"/>
</dbReference>
<dbReference type="RefSeq" id="WP_264068963.1">
    <property type="nucleotide sequence ID" value="NZ_JACKTY010000031.1"/>
</dbReference>
<sequence>MTPLHDSSSRGFASDNYAGAHPEVLAAIGEANGGHQVAYGGDDYTARLQEVLRGHFGAQTESFPVFNGTGANVTGLTSMLPRWGGIVTSTTAHINTDENAAPERVSGLKLLTVPTPNGKLTPELIDIEAWGWGDEHRAQPLAVSITQSTELGTLYTPDEVRAIADHAHSRGMTLHMDGSRLSNAAAALGTELRTFTTDAGVDVLSLGGTKNGLLYGEAVVVINPDAATGLLFLRKLSMQLCSKMRFVSAQLIALYEGDLWLRSARHANAMATRLRRALDDVAALHFTQPTQANALFAVLPPGAADRLREQFRFYDWNPAAREVRWMTAWDTTEADVDAFAAAIRAELGQKQ</sequence>
<dbReference type="InterPro" id="IPR015421">
    <property type="entry name" value="PyrdxlP-dep_Trfase_major"/>
</dbReference>
<dbReference type="PANTHER" id="PTHR48097:SF5">
    <property type="entry name" value="LOW SPECIFICITY L-THREONINE ALDOLASE"/>
    <property type="match status" value="1"/>
</dbReference>